<feature type="region of interest" description="Disordered" evidence="13">
    <location>
        <begin position="888"/>
        <end position="907"/>
    </location>
</feature>
<keyword evidence="8 12" id="KW-0539">Nucleus</keyword>
<dbReference type="InterPro" id="IPR000357">
    <property type="entry name" value="HEAT"/>
</dbReference>
<comment type="subunit">
    <text evidence="3 12">Component of the ribosomal small subunit (SSU) processome.</text>
</comment>
<dbReference type="SUPFAM" id="SSF48371">
    <property type="entry name" value="ARM repeat"/>
    <property type="match status" value="1"/>
</dbReference>
<dbReference type="PANTHER" id="PTHR13457">
    <property type="entry name" value="BAP28"/>
    <property type="match status" value="1"/>
</dbReference>
<evidence type="ECO:0000256" key="13">
    <source>
        <dbReference type="SAM" id="MobiDB-lite"/>
    </source>
</evidence>
<dbReference type="Pfam" id="PF02985">
    <property type="entry name" value="HEAT"/>
    <property type="match status" value="1"/>
</dbReference>
<keyword evidence="9 12" id="KW-0687">Ribonucleoprotein</keyword>
<dbReference type="InterPro" id="IPR012954">
    <property type="entry name" value="BP28_C_dom"/>
</dbReference>
<comment type="function">
    <text evidence="10">Involved in nucleolar processing of pre-18S ribosomal RNA. Involved in ribosome biosynthesis.</text>
</comment>
<evidence type="ECO:0000256" key="12">
    <source>
        <dbReference type="RuleBase" id="RU367065"/>
    </source>
</evidence>
<dbReference type="PROSITE" id="PS50077">
    <property type="entry name" value="HEAT_REPEAT"/>
    <property type="match status" value="1"/>
</dbReference>
<keyword evidence="5 12" id="KW-0690">Ribosome biogenesis</keyword>
<reference evidence="15 16" key="1">
    <citation type="journal article" date="2021" name="Nat. Commun.">
        <title>Genetic determinants of endophytism in the Arabidopsis root mycobiome.</title>
        <authorList>
            <person name="Mesny F."/>
            <person name="Miyauchi S."/>
            <person name="Thiergart T."/>
            <person name="Pickel B."/>
            <person name="Atanasova L."/>
            <person name="Karlsson M."/>
            <person name="Huettel B."/>
            <person name="Barry K.W."/>
            <person name="Haridas S."/>
            <person name="Chen C."/>
            <person name="Bauer D."/>
            <person name="Andreopoulos W."/>
            <person name="Pangilinan J."/>
            <person name="LaButti K."/>
            <person name="Riley R."/>
            <person name="Lipzen A."/>
            <person name="Clum A."/>
            <person name="Drula E."/>
            <person name="Henrissat B."/>
            <person name="Kohler A."/>
            <person name="Grigoriev I.V."/>
            <person name="Martin F.M."/>
            <person name="Hacquard S."/>
        </authorList>
    </citation>
    <scope>NUCLEOTIDE SEQUENCE [LARGE SCALE GENOMIC DNA]</scope>
    <source>
        <strain evidence="15 16">MPI-CAGE-CH-0241</strain>
    </source>
</reference>
<dbReference type="InterPro" id="IPR016024">
    <property type="entry name" value="ARM-type_fold"/>
</dbReference>
<proteinExistence type="inferred from homology"/>
<gene>
    <name evidence="15" type="ORF">B0T10DRAFT_441595</name>
</gene>
<dbReference type="SMART" id="SM01036">
    <property type="entry name" value="BP28CT"/>
    <property type="match status" value="1"/>
</dbReference>
<evidence type="ECO:0000313" key="15">
    <source>
        <dbReference type="EMBL" id="KAH6888557.1"/>
    </source>
</evidence>
<keyword evidence="6 12" id="KW-0698">rRNA processing</keyword>
<dbReference type="GO" id="GO:0045943">
    <property type="term" value="P:positive regulation of transcription by RNA polymerase I"/>
    <property type="evidence" value="ECO:0007669"/>
    <property type="project" value="TreeGrafter"/>
</dbReference>
<evidence type="ECO:0000256" key="11">
    <source>
        <dbReference type="PROSITE-ProRule" id="PRU00103"/>
    </source>
</evidence>
<keyword evidence="16" id="KW-1185">Reference proteome</keyword>
<protein>
    <recommendedName>
        <fullName evidence="4 12">U3 small nucleolar RNA-associated protein 10</fullName>
    </recommendedName>
</protein>
<feature type="repeat" description="HEAT" evidence="11">
    <location>
        <begin position="592"/>
        <end position="625"/>
    </location>
</feature>
<dbReference type="InterPro" id="IPR011989">
    <property type="entry name" value="ARM-like"/>
</dbReference>
<feature type="domain" description="BP28 C-terminal" evidence="14">
    <location>
        <begin position="1519"/>
        <end position="1672"/>
    </location>
</feature>
<dbReference type="GO" id="GO:0034455">
    <property type="term" value="C:t-UTP complex"/>
    <property type="evidence" value="ECO:0007669"/>
    <property type="project" value="TreeGrafter"/>
</dbReference>
<dbReference type="InterPro" id="IPR021133">
    <property type="entry name" value="HEAT_type_2"/>
</dbReference>
<evidence type="ECO:0000256" key="2">
    <source>
        <dbReference type="ARBA" id="ARBA00010559"/>
    </source>
</evidence>
<dbReference type="GO" id="GO:0030515">
    <property type="term" value="F:snoRNA binding"/>
    <property type="evidence" value="ECO:0007669"/>
    <property type="project" value="TreeGrafter"/>
</dbReference>
<evidence type="ECO:0000256" key="5">
    <source>
        <dbReference type="ARBA" id="ARBA00022517"/>
    </source>
</evidence>
<evidence type="ECO:0000256" key="9">
    <source>
        <dbReference type="ARBA" id="ARBA00023274"/>
    </source>
</evidence>
<dbReference type="InterPro" id="IPR022125">
    <property type="entry name" value="U3snoRNP10_N"/>
</dbReference>
<comment type="similarity">
    <text evidence="2 12">Belongs to the HEATR1/UTP10 family.</text>
</comment>
<dbReference type="GO" id="GO:0000462">
    <property type="term" value="P:maturation of SSU-rRNA from tricistronic rRNA transcript (SSU-rRNA, 5.8S rRNA, LSU-rRNA)"/>
    <property type="evidence" value="ECO:0007669"/>
    <property type="project" value="TreeGrafter"/>
</dbReference>
<dbReference type="Gene3D" id="1.25.10.10">
    <property type="entry name" value="Leucine-rich Repeat Variant"/>
    <property type="match status" value="3"/>
</dbReference>
<dbReference type="GO" id="GO:0030686">
    <property type="term" value="C:90S preribosome"/>
    <property type="evidence" value="ECO:0007669"/>
    <property type="project" value="TreeGrafter"/>
</dbReference>
<accession>A0A9P9APF8</accession>
<evidence type="ECO:0000256" key="8">
    <source>
        <dbReference type="ARBA" id="ARBA00023242"/>
    </source>
</evidence>
<dbReference type="GO" id="GO:0032040">
    <property type="term" value="C:small-subunit processome"/>
    <property type="evidence" value="ECO:0007669"/>
    <property type="project" value="TreeGrafter"/>
</dbReference>
<dbReference type="OrthoDB" id="31183at2759"/>
<comment type="subcellular location">
    <subcellularLocation>
        <location evidence="1 12">Nucleus</location>
        <location evidence="1 12">Nucleolus</location>
    </subcellularLocation>
</comment>
<dbReference type="InterPro" id="IPR040191">
    <property type="entry name" value="UTP10"/>
</dbReference>
<evidence type="ECO:0000256" key="3">
    <source>
        <dbReference type="ARBA" id="ARBA00011399"/>
    </source>
</evidence>
<evidence type="ECO:0000256" key="7">
    <source>
        <dbReference type="ARBA" id="ARBA00022737"/>
    </source>
</evidence>
<evidence type="ECO:0000256" key="10">
    <source>
        <dbReference type="ARBA" id="ARBA00025076"/>
    </source>
</evidence>
<name>A0A9P9APF8_9HYPO</name>
<dbReference type="Pfam" id="PF08146">
    <property type="entry name" value="BP28CT"/>
    <property type="match status" value="1"/>
</dbReference>
<dbReference type="Pfam" id="PF12397">
    <property type="entry name" value="U3snoRNP10"/>
    <property type="match status" value="1"/>
</dbReference>
<evidence type="ECO:0000256" key="1">
    <source>
        <dbReference type="ARBA" id="ARBA00004604"/>
    </source>
</evidence>
<evidence type="ECO:0000256" key="4">
    <source>
        <dbReference type="ARBA" id="ARBA00015399"/>
    </source>
</evidence>
<keyword evidence="7" id="KW-0677">Repeat</keyword>
<comment type="caution">
    <text evidence="15">The sequence shown here is derived from an EMBL/GenBank/DDBJ whole genome shotgun (WGS) entry which is preliminary data.</text>
</comment>
<evidence type="ECO:0000313" key="16">
    <source>
        <dbReference type="Proteomes" id="UP000777438"/>
    </source>
</evidence>
<evidence type="ECO:0000259" key="14">
    <source>
        <dbReference type="SMART" id="SM01036"/>
    </source>
</evidence>
<sequence>MATSLAAQLAQVAANSKSTLNVKAQKAAHSKSLIWEPRVAATQSYQTLYTTCYPGFEELCQLDARFAQFQTTIFSEESQNEDRTQLTAAENQELDRRVEAFLRLAGSRLRLMPAIKAIEWLIRRFRIHEENPSALLLAFLPYHSIPAFATLLSILPSKIPYDFRFLDPYIRSVTSPPRSVLVHQAIHHPEFLTLVSQYTLDSCRMQFNYPGLISFWAGIMTEAVSGILDRTRSGRAAVQSENDQALLHRLGPIFAESLVMKKVPSIQIASYMAIAVYVAKGNLEDVAVTAFMDQTVYGWTNDTVRPGLVCLAILAQYRSAKQMSSKTTKALIKVSDIGNLLVEIGQERRVDKLANGLCLALIERLTKKGDSRGLATIMAILSSTILKEKQISVIFKSLILTAHRLNDNNDEDGALRRELGSALIALSQNTGKSGDIIQSVIEEVKFDIEELEMKLDLSFRTRKLPEAAKDDEAAGEIAKPNQDIGVLLDEVSGQSGNLSLCLLPQPTEIFDEFSHIFFSIVSEKSQDTDLLAKFEESPKLHRQAAFKDCTYFSFFIRIWCGPYPALARVAALDMVKRRLKTGESVQTDLQSLLPYCITALSDPSKRVRQSAADLITVLTSFYNPPFPPKASSTWGEGALYGQVKDVATLSPDIVAKFLHLQILPTVEECVLDPEHISAVLKTSIEQGKYCSKPDPGLDKKDHLSQAGRLSLLTFLTSHIVNTPLILVKNRLLRSVNEVRGVHTTTRTQLLLPVLQWWANLSEEAAAKLCKAERLDKEEMDTRFVDVVVPNDTAGLEFFLNFLQDPEQREKSDLIRAIFARLRKMWSPMKAEVRFLAAEKLLEISQESPGSEDSTSIVPAEAADLLRNVRLTTDILAFFLDSIQTGTKMITEPPPNKRRRTSSSEVNNSLITQVTPELSQALRKVTFVLQLVESSDPVEHPELMDGLFTALAELQHFRTVVGSELGYLQNLILRSVLAMMPAYKSNKKLKIDASGGYGDLLVNCIQKSSSPVVQNAALLLIASLATTAPSLVLHSVMPIFTFMGASVLRQSDDYSAHVVSQTIKQVIPPLIDSLRQGQKSPVAAASDILVSFTTAYEHVPPHRRQGLFVALVETLGPEEFLHALISMLVHRYGPSDALLQFVVELLNNFSIEAQLDTLVKLLGLIADLFKTKPGISFILLGISDNKNDKGIQETALRQLSAFPVFLASKRLRAQISTTMEHDDMHASRVRELYATLLENILVLADTVKETKSLHNKCGQSLQNLLNLLSIGEFIKAAENLLDRPDMGLRQKVLRALEVRVEQESNTDPASRTVLLAFLPQLTAGIRESNDIRYKHTAVTCVDKIAEKYGKKDIEAVVAAAVTIAGEHCLGQAEQRLRVMALLCLTSLVDVLQDAIVPILPTAIPQTVAYLNDSIGGDSVDEELHVATYGFLSALAQHLPYMLSTYLDRILEVSNKSSELKLDEETTQSRVDCLHFLAKQLEAKEIFSALDRNWEKAKASGFSAVVEYLDVLGLAIDKHSKPSISKNATLLSGLLKKMFDFRREEHAKGELSEEDLEEIDEIEESLNEKALKMIYKLNDAAFRPVFVQLVEWSGTGLAKGDRVGRALRQYAVYGFLKAFFGGLKSIVTSYATYLVDDAVKILKQVDLKVASEHALWSRVLQTLSQCFEHDQDDFWQAPAHFGAVGPVMMEQFSHAGVVDVTTDLIPATVELAAAADSQAHQKELNSALLQHLRSEHTAVRLGAVQCEQALTDRLGEEWLAMLHEMLPRISELQEDDDEVVERETHRWIVKIEGVLGESLDAMLQ</sequence>
<dbReference type="PANTHER" id="PTHR13457:SF1">
    <property type="entry name" value="HEAT REPEAT-CONTAINING PROTEIN 1"/>
    <property type="match status" value="1"/>
</dbReference>
<dbReference type="Pfam" id="PF23243">
    <property type="entry name" value="HEAT_HEATR1"/>
    <property type="match status" value="1"/>
</dbReference>
<dbReference type="EMBL" id="JAGPYM010000012">
    <property type="protein sequence ID" value="KAH6888557.1"/>
    <property type="molecule type" value="Genomic_DNA"/>
</dbReference>
<organism evidence="15 16">
    <name type="scientific">Thelonectria olida</name>
    <dbReference type="NCBI Taxonomy" id="1576542"/>
    <lineage>
        <taxon>Eukaryota</taxon>
        <taxon>Fungi</taxon>
        <taxon>Dikarya</taxon>
        <taxon>Ascomycota</taxon>
        <taxon>Pezizomycotina</taxon>
        <taxon>Sordariomycetes</taxon>
        <taxon>Hypocreomycetidae</taxon>
        <taxon>Hypocreales</taxon>
        <taxon>Nectriaceae</taxon>
        <taxon>Thelonectria</taxon>
    </lineage>
</organism>
<dbReference type="InterPro" id="IPR056473">
    <property type="entry name" value="HEAT_Utp10/HEAT1"/>
</dbReference>
<dbReference type="Proteomes" id="UP000777438">
    <property type="component" value="Unassembled WGS sequence"/>
</dbReference>
<evidence type="ECO:0000256" key="6">
    <source>
        <dbReference type="ARBA" id="ARBA00022552"/>
    </source>
</evidence>